<dbReference type="Pfam" id="PF14659">
    <property type="entry name" value="Phage_int_SAM_3"/>
    <property type="match status" value="1"/>
</dbReference>
<dbReference type="InterPro" id="IPR004107">
    <property type="entry name" value="Integrase_SAM-like_N"/>
</dbReference>
<comment type="similarity">
    <text evidence="1">Belongs to the 'phage' integrase family.</text>
</comment>
<feature type="region of interest" description="Disordered" evidence="6">
    <location>
        <begin position="360"/>
        <end position="381"/>
    </location>
</feature>
<dbReference type="STRING" id="477641.MODMU_0333"/>
<dbReference type="InterPro" id="IPR011010">
    <property type="entry name" value="DNA_brk_join_enz"/>
</dbReference>
<dbReference type="Proteomes" id="UP000006461">
    <property type="component" value="Chromosome"/>
</dbReference>
<dbReference type="SUPFAM" id="SSF56349">
    <property type="entry name" value="DNA breaking-rejoining enzymes"/>
    <property type="match status" value="1"/>
</dbReference>
<evidence type="ECO:0000256" key="2">
    <source>
        <dbReference type="ARBA" id="ARBA00022908"/>
    </source>
</evidence>
<gene>
    <name evidence="9" type="ordered locus">MODMU_0333</name>
</gene>
<dbReference type="InterPro" id="IPR044068">
    <property type="entry name" value="CB"/>
</dbReference>
<keyword evidence="10" id="KW-1185">Reference proteome</keyword>
<dbReference type="InterPro" id="IPR050090">
    <property type="entry name" value="Tyrosine_recombinase_XerCD"/>
</dbReference>
<evidence type="ECO:0000313" key="9">
    <source>
        <dbReference type="EMBL" id="CCH85795.1"/>
    </source>
</evidence>
<evidence type="ECO:0000259" key="7">
    <source>
        <dbReference type="PROSITE" id="PS51898"/>
    </source>
</evidence>
<dbReference type="Gene3D" id="1.10.443.10">
    <property type="entry name" value="Intergrase catalytic core"/>
    <property type="match status" value="1"/>
</dbReference>
<dbReference type="GO" id="GO:0003677">
    <property type="term" value="F:DNA binding"/>
    <property type="evidence" value="ECO:0007669"/>
    <property type="project" value="UniProtKB-UniRule"/>
</dbReference>
<dbReference type="Pfam" id="PF26003">
    <property type="entry name" value="Integrase_N_phage"/>
    <property type="match status" value="1"/>
</dbReference>
<evidence type="ECO:0000313" key="10">
    <source>
        <dbReference type="Proteomes" id="UP000006461"/>
    </source>
</evidence>
<feature type="domain" description="Core-binding (CB)" evidence="8">
    <location>
        <begin position="67"/>
        <end position="151"/>
    </location>
</feature>
<dbReference type="EMBL" id="FO203431">
    <property type="protein sequence ID" value="CCH85795.1"/>
    <property type="molecule type" value="Genomic_DNA"/>
</dbReference>
<dbReference type="PROSITE" id="PS51900">
    <property type="entry name" value="CB"/>
    <property type="match status" value="1"/>
</dbReference>
<keyword evidence="2" id="KW-0229">DNA integration</keyword>
<dbReference type="CDD" id="cd01189">
    <property type="entry name" value="INT_ICEBs1_C_like"/>
    <property type="match status" value="1"/>
</dbReference>
<name>I4EQY2_MODI5</name>
<keyword evidence="3 5" id="KW-0238">DNA-binding</keyword>
<dbReference type="eggNOG" id="COG0582">
    <property type="taxonomic scope" value="Bacteria"/>
</dbReference>
<evidence type="ECO:0000259" key="8">
    <source>
        <dbReference type="PROSITE" id="PS51900"/>
    </source>
</evidence>
<dbReference type="GO" id="GO:0015074">
    <property type="term" value="P:DNA integration"/>
    <property type="evidence" value="ECO:0007669"/>
    <property type="project" value="InterPro"/>
</dbReference>
<keyword evidence="4" id="KW-0233">DNA recombination</keyword>
<protein>
    <submittedName>
        <fullName evidence="9">Prophage phiRv2 integrase</fullName>
    </submittedName>
</protein>
<reference evidence="9 10" key="1">
    <citation type="journal article" date="2012" name="J. Bacteriol.">
        <title>Genome Sequence of Radiation-Resistant Modestobacter marinus Strain BC501, a Representative Actinobacterium That Thrives on Calcareous Stone Surfaces.</title>
        <authorList>
            <person name="Normand P."/>
            <person name="Gury J."/>
            <person name="Pujic P."/>
            <person name="Chouaia B."/>
            <person name="Crotti E."/>
            <person name="Brusetti L."/>
            <person name="Daffonchio D."/>
            <person name="Vacherie B."/>
            <person name="Barbe V."/>
            <person name="Medigue C."/>
            <person name="Calteau A."/>
            <person name="Ghodhbane-Gtari F."/>
            <person name="Essoussi I."/>
            <person name="Nouioui I."/>
            <person name="Abbassi-Ghozzi I."/>
            <person name="Gtari M."/>
        </authorList>
    </citation>
    <scope>NUCLEOTIDE SEQUENCE [LARGE SCALE GENOMIC DNA]</scope>
    <source>
        <strain evidence="10">BC 501</strain>
    </source>
</reference>
<dbReference type="InterPro" id="IPR002104">
    <property type="entry name" value="Integrase_catalytic"/>
</dbReference>
<dbReference type="PANTHER" id="PTHR30349:SF64">
    <property type="entry name" value="PROPHAGE INTEGRASE INTD-RELATED"/>
    <property type="match status" value="1"/>
</dbReference>
<evidence type="ECO:0000256" key="1">
    <source>
        <dbReference type="ARBA" id="ARBA00008857"/>
    </source>
</evidence>
<dbReference type="InterPro" id="IPR058717">
    <property type="entry name" value="Phage_L5_Integrase_N"/>
</dbReference>
<dbReference type="KEGG" id="mmar:MODMU_0333"/>
<dbReference type="HOGENOM" id="CLU_027562_17_5_11"/>
<feature type="domain" description="Tyr recombinase" evidence="7">
    <location>
        <begin position="172"/>
        <end position="358"/>
    </location>
</feature>
<dbReference type="Gene3D" id="1.10.150.130">
    <property type="match status" value="1"/>
</dbReference>
<dbReference type="PANTHER" id="PTHR30349">
    <property type="entry name" value="PHAGE INTEGRASE-RELATED"/>
    <property type="match status" value="1"/>
</dbReference>
<dbReference type="PATRIC" id="fig|477641.3.peg.320"/>
<sequence length="381" mass="42156">MPPARRRFGRVRKLPSGRWQARYPGPDGRDRSAPTTFATKTDAARFLAATEVDMARGAWLDPHRSGVRLREYSQSWLAERSVRGRPLATRTRETYQHSLDRWVLPSLGDLPLDRITPAVVRRWHAQTTAATGPTAARQAYAVLRAILSTAVADDALARNPCRITGAGQARSDERPLLDLEQVQQLAANMPVHLRGLVELAFWGHLRLGELVALRIEDVDLDAGKVSVRRQVVETDTGPEESAPKAGSQRTVHLPDQGVDALDEHLRVRGTTVPTDRLFARPDGSLLRAHHVHAAWQTARKRASLPEAHLHDLRHAGLTLAAQSGATLAEVMRRAGHSSSRAAMIYQHAAERRDAEVAARLGRLAAGPRTNPPDRQRPRRAR</sequence>
<proteinExistence type="inferred from homology"/>
<dbReference type="GO" id="GO:0006310">
    <property type="term" value="P:DNA recombination"/>
    <property type="evidence" value="ECO:0007669"/>
    <property type="project" value="UniProtKB-KW"/>
</dbReference>
<evidence type="ECO:0000256" key="6">
    <source>
        <dbReference type="SAM" id="MobiDB-lite"/>
    </source>
</evidence>
<dbReference type="InterPro" id="IPR010998">
    <property type="entry name" value="Integrase_recombinase_N"/>
</dbReference>
<evidence type="ECO:0000256" key="3">
    <source>
        <dbReference type="ARBA" id="ARBA00023125"/>
    </source>
</evidence>
<organism evidence="9 10">
    <name type="scientific">Modestobacter italicus (strain DSM 44449 / CECT 9708 / BC 501)</name>
    <dbReference type="NCBI Taxonomy" id="2732864"/>
    <lineage>
        <taxon>Bacteria</taxon>
        <taxon>Bacillati</taxon>
        <taxon>Actinomycetota</taxon>
        <taxon>Actinomycetes</taxon>
        <taxon>Geodermatophilales</taxon>
        <taxon>Geodermatophilaceae</taxon>
        <taxon>Modestobacter</taxon>
    </lineage>
</organism>
<accession>I4EQY2</accession>
<dbReference type="InterPro" id="IPR013762">
    <property type="entry name" value="Integrase-like_cat_sf"/>
</dbReference>
<dbReference type="PROSITE" id="PS51898">
    <property type="entry name" value="TYR_RECOMBINASE"/>
    <property type="match status" value="1"/>
</dbReference>
<dbReference type="Pfam" id="PF00589">
    <property type="entry name" value="Phage_integrase"/>
    <property type="match status" value="1"/>
</dbReference>
<dbReference type="AlphaFoldDB" id="I4EQY2"/>
<dbReference type="OMA" id="PQTEPHI"/>
<evidence type="ECO:0000256" key="5">
    <source>
        <dbReference type="PROSITE-ProRule" id="PRU01248"/>
    </source>
</evidence>
<evidence type="ECO:0000256" key="4">
    <source>
        <dbReference type="ARBA" id="ARBA00023172"/>
    </source>
</evidence>